<evidence type="ECO:0000313" key="1">
    <source>
        <dbReference type="EMBL" id="KKG35330.1"/>
    </source>
</evidence>
<sequence length="257" mass="30031">MPLKKTIEEYIEEIKDIHDALKEYPDNKTLLRKRYNRLSSFADLVEITTFQSPEEKHPWLSEELGHNVRPMLTKKQIKIEQTADYQAYYQGPGFAGWFPFLVERKAEDLYSTLSNEESRSRFYDEISRFKADERFSEMYLIAECSYEDFLKYVPRFSGRDENGRPKRNKNHISVSVQTREATIAGLYIRGCSVIFAGSRSRAIKMYKDLLRQWILKNYDVMLGLNVEPYNDLKHLQEKKARLEAELKAVCGALGASA</sequence>
<dbReference type="PATRIC" id="fig|2209.61.peg.3322"/>
<organism evidence="1 2">
    <name type="scientific">Methanosarcina mazei</name>
    <name type="common">Methanosarcina frisia</name>
    <dbReference type="NCBI Taxonomy" id="2209"/>
    <lineage>
        <taxon>Archaea</taxon>
        <taxon>Methanobacteriati</taxon>
        <taxon>Methanobacteriota</taxon>
        <taxon>Stenosarchaea group</taxon>
        <taxon>Methanomicrobia</taxon>
        <taxon>Methanosarcinales</taxon>
        <taxon>Methanosarcinaceae</taxon>
        <taxon>Methanosarcina</taxon>
    </lineage>
</organism>
<evidence type="ECO:0000313" key="2">
    <source>
        <dbReference type="Proteomes" id="UP000034399"/>
    </source>
</evidence>
<accession>A0A0F8GSG7</accession>
<dbReference type="AlphaFoldDB" id="A0A0F8GSG7"/>
<proteinExistence type="predicted"/>
<gene>
    <name evidence="1" type="ORF">DU52_15425</name>
</gene>
<comment type="caution">
    <text evidence="1">The sequence shown here is derived from an EMBL/GenBank/DDBJ whole genome shotgun (WGS) entry which is preliminary data.</text>
</comment>
<dbReference type="Proteomes" id="UP000034399">
    <property type="component" value="Unassembled WGS sequence"/>
</dbReference>
<reference evidence="1 2" key="1">
    <citation type="journal article" date="2015" name="ISME J.">
        <title>Genomic and phenotypic differentiation among Methanosarcina mazei populations from Columbia River sediment.</title>
        <authorList>
            <person name="Youngblut N.D."/>
            <person name="Wirth J.S."/>
            <person name="Henriksen J.R."/>
            <person name="Smith M."/>
            <person name="Simon H."/>
            <person name="Metcalf W.W."/>
            <person name="Whitaker R.J."/>
        </authorList>
    </citation>
    <scope>NUCLEOTIDE SEQUENCE [LARGE SCALE GENOMIC DNA]</scope>
    <source>
        <strain evidence="1 2">3.F.A.1A.1</strain>
    </source>
</reference>
<dbReference type="EMBL" id="JJPA01000071">
    <property type="protein sequence ID" value="KKG35330.1"/>
    <property type="molecule type" value="Genomic_DNA"/>
</dbReference>
<name>A0A0F8GSG7_METMZ</name>
<protein>
    <submittedName>
        <fullName evidence="1">Uncharacterized protein</fullName>
    </submittedName>
</protein>
<dbReference type="RefSeq" id="WP_048043965.1">
    <property type="nucleotide sequence ID" value="NZ_JJPA01000071.1"/>
</dbReference>